<accession>A0A381WJ96</accession>
<dbReference type="SUPFAM" id="SSF53807">
    <property type="entry name" value="Helical backbone' metal receptor"/>
    <property type="match status" value="2"/>
</dbReference>
<dbReference type="InterPro" id="IPR050492">
    <property type="entry name" value="Bact_metal-bind_prot9"/>
</dbReference>
<reference evidence="1" key="1">
    <citation type="submission" date="2018-05" db="EMBL/GenBank/DDBJ databases">
        <authorList>
            <person name="Lanie J.A."/>
            <person name="Ng W.-L."/>
            <person name="Kazmierczak K.M."/>
            <person name="Andrzejewski T.M."/>
            <person name="Davidsen T.M."/>
            <person name="Wayne K.J."/>
            <person name="Tettelin H."/>
            <person name="Glass J.I."/>
            <person name="Rusch D."/>
            <person name="Podicherti R."/>
            <person name="Tsui H.-C.T."/>
            <person name="Winkler M.E."/>
        </authorList>
    </citation>
    <scope>NUCLEOTIDE SEQUENCE</scope>
</reference>
<dbReference type="GO" id="GO:0030001">
    <property type="term" value="P:metal ion transport"/>
    <property type="evidence" value="ECO:0007669"/>
    <property type="project" value="InterPro"/>
</dbReference>
<dbReference type="GO" id="GO:0046872">
    <property type="term" value="F:metal ion binding"/>
    <property type="evidence" value="ECO:0007669"/>
    <property type="project" value="InterPro"/>
</dbReference>
<organism evidence="1">
    <name type="scientific">marine metagenome</name>
    <dbReference type="NCBI Taxonomy" id="408172"/>
    <lineage>
        <taxon>unclassified sequences</taxon>
        <taxon>metagenomes</taxon>
        <taxon>ecological metagenomes</taxon>
    </lineage>
</organism>
<dbReference type="InterPro" id="IPR006127">
    <property type="entry name" value="ZnuA-like"/>
</dbReference>
<protein>
    <recommendedName>
        <fullName evidence="2">Zinc ABC transporter substrate-binding protein</fullName>
    </recommendedName>
</protein>
<dbReference type="Pfam" id="PF01297">
    <property type="entry name" value="ZnuA"/>
    <property type="match status" value="2"/>
</dbReference>
<evidence type="ECO:0008006" key="2">
    <source>
        <dbReference type="Google" id="ProtNLM"/>
    </source>
</evidence>
<dbReference type="PANTHER" id="PTHR42953">
    <property type="entry name" value="HIGH-AFFINITY ZINC UPTAKE SYSTEM PROTEIN ZNUA-RELATED"/>
    <property type="match status" value="1"/>
</dbReference>
<sequence length="355" mass="39366">MGGEGRNTVAKIAMVLVVVSLIAFSDGSAVPQNGLKVVASLTPYQSIATEIIGDKGTVESITAARQDAHFVQAKPSFSIMLSRADLLLATGLDLEIWMPAVIDKARNPRIREGEIGYVSVSTGVPMLEIPENASRAGGDIHLFGNPHVHTDPLRAVIVADNIKVGLQNVDSDNAAYYQQRFENFKAEIYERMFGMRLIELVGGDKLADLALANRLRTFLEDTEIGSMPLLDRQGGWLAAAECLRGKRIIAYHLNWAYFVDRFAMEIPSYVERRPGIPPSASHVASLIDLIRRDQIPALWTANYFNERTPRLIAERTGTRFLYVPIYTDPDSDDLDEYTELIDTWIEMLKTAIPGC</sequence>
<dbReference type="EMBL" id="UINC01011849">
    <property type="protein sequence ID" value="SVA52037.1"/>
    <property type="molecule type" value="Genomic_DNA"/>
</dbReference>
<name>A0A381WJ96_9ZZZZ</name>
<dbReference type="PANTHER" id="PTHR42953:SF2">
    <property type="entry name" value="ADHESION PROTEIN"/>
    <property type="match status" value="1"/>
</dbReference>
<gene>
    <name evidence="1" type="ORF">METZ01_LOCUS104891</name>
</gene>
<dbReference type="AlphaFoldDB" id="A0A381WJ96"/>
<dbReference type="Gene3D" id="3.40.50.1980">
    <property type="entry name" value="Nitrogenase molybdenum iron protein domain"/>
    <property type="match status" value="2"/>
</dbReference>
<evidence type="ECO:0000313" key="1">
    <source>
        <dbReference type="EMBL" id="SVA52037.1"/>
    </source>
</evidence>
<proteinExistence type="predicted"/>